<accession>A0A9D1YS50</accession>
<feature type="transmembrane region" description="Helical" evidence="1">
    <location>
        <begin position="370"/>
        <end position="390"/>
    </location>
</feature>
<feature type="transmembrane region" description="Helical" evidence="1">
    <location>
        <begin position="246"/>
        <end position="270"/>
    </location>
</feature>
<feature type="transmembrane region" description="Helical" evidence="1">
    <location>
        <begin position="147"/>
        <end position="163"/>
    </location>
</feature>
<keyword evidence="1" id="KW-0812">Transmembrane</keyword>
<comment type="caution">
    <text evidence="2">The sequence shown here is derived from an EMBL/GenBank/DDBJ whole genome shotgun (WGS) entry which is preliminary data.</text>
</comment>
<feature type="transmembrane region" description="Helical" evidence="1">
    <location>
        <begin position="341"/>
        <end position="361"/>
    </location>
</feature>
<proteinExistence type="predicted"/>
<evidence type="ECO:0000313" key="2">
    <source>
        <dbReference type="EMBL" id="HIY61564.1"/>
    </source>
</evidence>
<dbReference type="EMBL" id="DXDD01000161">
    <property type="protein sequence ID" value="HIY61564.1"/>
    <property type="molecule type" value="Genomic_DNA"/>
</dbReference>
<protein>
    <submittedName>
        <fullName evidence="2">Uncharacterized protein</fullName>
    </submittedName>
</protein>
<reference evidence="2" key="2">
    <citation type="submission" date="2021-04" db="EMBL/GenBank/DDBJ databases">
        <authorList>
            <person name="Gilroy R."/>
        </authorList>
    </citation>
    <scope>NUCLEOTIDE SEQUENCE</scope>
    <source>
        <strain evidence="2">ChiSxjej3B15-24422</strain>
    </source>
</reference>
<feature type="transmembrane region" description="Helical" evidence="1">
    <location>
        <begin position="76"/>
        <end position="96"/>
    </location>
</feature>
<gene>
    <name evidence="2" type="ORF">H9831_12940</name>
</gene>
<feature type="transmembrane region" description="Helical" evidence="1">
    <location>
        <begin position="453"/>
        <end position="470"/>
    </location>
</feature>
<feature type="transmembrane region" description="Helical" evidence="1">
    <location>
        <begin position="43"/>
        <end position="64"/>
    </location>
</feature>
<sequence length="504" mass="56135">MAPAAYLAGYDWSGFLASDGYYYKYGQSLWYLLPFLLIPTAVARYRVMLAVNSALVSLIPVLAWKAARRLGIKGRAAFVIALLTGLYPPILLYSKYTWAETNLMVLPWAVLLLLLRLYGEGEGRRMRDSVLLAAAAVYAYMSHQRGMVLILAVVLTLICLEAASRRAAQRGPCGGKRKGVCRTAFLLTLAAGLLLDSALSGWVKTVVYDGAVMEHNTLRDFLDPELYRKLFSPKGLRVVLDTAAGWLFHSGASTFGCAFLGLFFLFGVVWKRLQGQEKQRQEKRGQGTWEEGQGETGYLAVSLLGLFCYFGAMALGLLFFFQDLYGYFDGSRVERCDHLLFGRYLESSVPLLLFAGLIVLWGKRRESRRLCGAAALLYLCAALVTGLRLLPRMDQVNCYVHSLMALNLFMDTEEVTGTLAVIPNYPEALAAFGLLSFLVFVLLLCMRGRRGRRAGAAVLCVLFLWIYVWNSVTVTGRVDRFGATKYAEVYRTSEAEVYRTSEDA</sequence>
<dbReference type="AlphaFoldDB" id="A0A9D1YS50"/>
<feature type="transmembrane region" description="Helical" evidence="1">
    <location>
        <begin position="184"/>
        <end position="203"/>
    </location>
</feature>
<keyword evidence="1" id="KW-0472">Membrane</keyword>
<feature type="transmembrane region" description="Helical" evidence="1">
    <location>
        <begin position="298"/>
        <end position="321"/>
    </location>
</feature>
<evidence type="ECO:0000313" key="3">
    <source>
        <dbReference type="Proteomes" id="UP000824007"/>
    </source>
</evidence>
<evidence type="ECO:0000256" key="1">
    <source>
        <dbReference type="SAM" id="Phobius"/>
    </source>
</evidence>
<name>A0A9D1YS50_9FIRM</name>
<dbReference type="Proteomes" id="UP000824007">
    <property type="component" value="Unassembled WGS sequence"/>
</dbReference>
<keyword evidence="1" id="KW-1133">Transmembrane helix</keyword>
<organism evidence="2 3">
    <name type="scientific">Candidatus Eisenbergiella pullistercoris</name>
    <dbReference type="NCBI Taxonomy" id="2838555"/>
    <lineage>
        <taxon>Bacteria</taxon>
        <taxon>Bacillati</taxon>
        <taxon>Bacillota</taxon>
        <taxon>Clostridia</taxon>
        <taxon>Lachnospirales</taxon>
        <taxon>Lachnospiraceae</taxon>
        <taxon>Eisenbergiella</taxon>
    </lineage>
</organism>
<feature type="transmembrane region" description="Helical" evidence="1">
    <location>
        <begin position="428"/>
        <end position="446"/>
    </location>
</feature>
<reference evidence="2" key="1">
    <citation type="journal article" date="2021" name="PeerJ">
        <title>Extensive microbial diversity within the chicken gut microbiome revealed by metagenomics and culture.</title>
        <authorList>
            <person name="Gilroy R."/>
            <person name="Ravi A."/>
            <person name="Getino M."/>
            <person name="Pursley I."/>
            <person name="Horton D.L."/>
            <person name="Alikhan N.F."/>
            <person name="Baker D."/>
            <person name="Gharbi K."/>
            <person name="Hall N."/>
            <person name="Watson M."/>
            <person name="Adriaenssens E.M."/>
            <person name="Foster-Nyarko E."/>
            <person name="Jarju S."/>
            <person name="Secka A."/>
            <person name="Antonio M."/>
            <person name="Oren A."/>
            <person name="Chaudhuri R.R."/>
            <person name="La Ragione R."/>
            <person name="Hildebrand F."/>
            <person name="Pallen M.J."/>
        </authorList>
    </citation>
    <scope>NUCLEOTIDE SEQUENCE</scope>
    <source>
        <strain evidence="2">ChiSxjej3B15-24422</strain>
    </source>
</reference>